<dbReference type="Pfam" id="PF02801">
    <property type="entry name" value="Ketoacyl-synt_C"/>
    <property type="match status" value="1"/>
</dbReference>
<feature type="domain" description="Beta-ketoacyl synthase C-terminal" evidence="5">
    <location>
        <begin position="259"/>
        <end position="332"/>
    </location>
</feature>
<evidence type="ECO:0000259" key="5">
    <source>
        <dbReference type="Pfam" id="PF02801"/>
    </source>
</evidence>
<dbReference type="InterPro" id="IPR014030">
    <property type="entry name" value="Ketoacyl_synth_N"/>
</dbReference>
<evidence type="ECO:0000259" key="4">
    <source>
        <dbReference type="Pfam" id="PF00109"/>
    </source>
</evidence>
<dbReference type="InterPro" id="IPR000794">
    <property type="entry name" value="Beta-ketoacyl_synthase"/>
</dbReference>
<evidence type="ECO:0000313" key="6">
    <source>
        <dbReference type="EMBL" id="MCT2589598.1"/>
    </source>
</evidence>
<sequence length="373" mass="38235">MTDTMAITGLGVLSGAGIGAPALAGALSAPQTTDVSEMFEEPLPGGQAHALADFKVRDHLGRKGTSFYDRSTAFGVVACQEALADSALEVDDENRTRVGIVLGTTAGSVKSSWDYTTETLTQERPYLVNPVLFPNAVMNCTAGQAAIRHNLRGPNATVAGGPLAMLNVLRYSRNLLNCGYADALLSGSIEEFGPQEAWRVHHAQSLEGGDLLPGEGAAVFVIESAEAVRAAGRTPDVEVLAVETGVFDPASAGSGLADGLTLCLSRALERAGVTAGQVSTVATAANGMTRLDEAEEAAINAVLGSDVPRLEVKEATGETSSASGALQLAALLARHRGGEAGDGDISVITSRDEEGAAGAAVIRGWNRAHGDNG</sequence>
<dbReference type="Gene3D" id="3.40.47.10">
    <property type="match status" value="2"/>
</dbReference>
<evidence type="ECO:0000256" key="2">
    <source>
        <dbReference type="ARBA" id="ARBA00022679"/>
    </source>
</evidence>
<comment type="similarity">
    <text evidence="1 3">Belongs to the thiolase-like superfamily. Beta-ketoacyl-ACP synthases family.</text>
</comment>
<dbReference type="SUPFAM" id="SSF53901">
    <property type="entry name" value="Thiolase-like"/>
    <property type="match status" value="2"/>
</dbReference>
<accession>A0ABT2JNZ5</accession>
<dbReference type="PANTHER" id="PTHR11712">
    <property type="entry name" value="POLYKETIDE SYNTHASE-RELATED"/>
    <property type="match status" value="1"/>
</dbReference>
<reference evidence="6 7" key="1">
    <citation type="submission" date="2021-10" db="EMBL/GenBank/DDBJ databases">
        <title>Streptomyces gossypii sp. nov., isolated from soil collected from cotton field.</title>
        <authorList>
            <person name="Ge X."/>
            <person name="Chen X."/>
            <person name="Liu W."/>
        </authorList>
    </citation>
    <scope>NUCLEOTIDE SEQUENCE [LARGE SCALE GENOMIC DNA]</scope>
    <source>
        <strain evidence="6 7">N2-109</strain>
    </source>
</reference>
<dbReference type="Proteomes" id="UP001156389">
    <property type="component" value="Unassembled WGS sequence"/>
</dbReference>
<dbReference type="PANTHER" id="PTHR11712:SF347">
    <property type="entry name" value="BETA KETOACYL-ACYL CARRIER PROTEIN SYNTHASE"/>
    <property type="match status" value="1"/>
</dbReference>
<keyword evidence="7" id="KW-1185">Reference proteome</keyword>
<protein>
    <recommendedName>
        <fullName evidence="8">Beta-ketoacyl synthase</fullName>
    </recommendedName>
</protein>
<gene>
    <name evidence="6" type="ORF">LHJ74_06615</name>
</gene>
<dbReference type="EMBL" id="JAJAGO010000003">
    <property type="protein sequence ID" value="MCT2589598.1"/>
    <property type="molecule type" value="Genomic_DNA"/>
</dbReference>
<dbReference type="Pfam" id="PF00109">
    <property type="entry name" value="ketoacyl-synt"/>
    <property type="match status" value="1"/>
</dbReference>
<organism evidence="6 7">
    <name type="scientific">Streptomyces gossypii</name>
    <dbReference type="NCBI Taxonomy" id="2883101"/>
    <lineage>
        <taxon>Bacteria</taxon>
        <taxon>Bacillati</taxon>
        <taxon>Actinomycetota</taxon>
        <taxon>Actinomycetes</taxon>
        <taxon>Kitasatosporales</taxon>
        <taxon>Streptomycetaceae</taxon>
        <taxon>Streptomyces</taxon>
    </lineage>
</organism>
<evidence type="ECO:0000256" key="1">
    <source>
        <dbReference type="ARBA" id="ARBA00008467"/>
    </source>
</evidence>
<name>A0ABT2JNZ5_9ACTN</name>
<feature type="domain" description="Beta-ketoacyl synthase-like N-terminal" evidence="4">
    <location>
        <begin position="56"/>
        <end position="201"/>
    </location>
</feature>
<dbReference type="InterPro" id="IPR016039">
    <property type="entry name" value="Thiolase-like"/>
</dbReference>
<dbReference type="InterPro" id="IPR014031">
    <property type="entry name" value="Ketoacyl_synth_C"/>
</dbReference>
<evidence type="ECO:0000313" key="7">
    <source>
        <dbReference type="Proteomes" id="UP001156389"/>
    </source>
</evidence>
<proteinExistence type="inferred from homology"/>
<evidence type="ECO:0008006" key="8">
    <source>
        <dbReference type="Google" id="ProtNLM"/>
    </source>
</evidence>
<keyword evidence="2 3" id="KW-0808">Transferase</keyword>
<comment type="caution">
    <text evidence="6">The sequence shown here is derived from an EMBL/GenBank/DDBJ whole genome shotgun (WGS) entry which is preliminary data.</text>
</comment>
<dbReference type="RefSeq" id="WP_260216605.1">
    <property type="nucleotide sequence ID" value="NZ_JAJAGO010000003.1"/>
</dbReference>
<evidence type="ECO:0000256" key="3">
    <source>
        <dbReference type="RuleBase" id="RU003694"/>
    </source>
</evidence>